<protein>
    <submittedName>
        <fullName evidence="1">Uncharacterized protein</fullName>
    </submittedName>
</protein>
<organism evidence="1 2">
    <name type="scientific">Pseudofrankia inefficax (strain DSM 45817 / CECT 9037 / DDB 130130 / EuI1c)</name>
    <name type="common">Frankia inefficax</name>
    <dbReference type="NCBI Taxonomy" id="298654"/>
    <lineage>
        <taxon>Bacteria</taxon>
        <taxon>Bacillati</taxon>
        <taxon>Actinomycetota</taxon>
        <taxon>Actinomycetes</taxon>
        <taxon>Frankiales</taxon>
        <taxon>Frankiaceae</taxon>
        <taxon>Pseudofrankia</taxon>
    </lineage>
</organism>
<gene>
    <name evidence="1" type="ordered locus">FraEuI1c_1131</name>
</gene>
<dbReference type="HOGENOM" id="CLU_2117456_0_0_11"/>
<dbReference type="STRING" id="298654.FraEuI1c_1131"/>
<evidence type="ECO:0000313" key="1">
    <source>
        <dbReference type="EMBL" id="ADP79204.1"/>
    </source>
</evidence>
<dbReference type="InParanoid" id="E3J126"/>
<sequence length="114" mass="12160">MMDLHYDREMSPYAAPHRTGDVLRRDALNGGESFRLTAAGRNVGVEMVPLLSGRNLRQIGIRPRDVRAAGDDARGGRGAGRMACRESSVFDLGCSTQGYGPVNDGPTAASVGIR</sequence>
<reference evidence="1 2" key="1">
    <citation type="submission" date="2010-10" db="EMBL/GenBank/DDBJ databases">
        <title>Complete sequence of Frankia sp. EuI1c.</title>
        <authorList>
            <consortium name="US DOE Joint Genome Institute"/>
            <person name="Lucas S."/>
            <person name="Copeland A."/>
            <person name="Lapidus A."/>
            <person name="Cheng J.-F."/>
            <person name="Bruce D."/>
            <person name="Goodwin L."/>
            <person name="Pitluck S."/>
            <person name="Chertkov O."/>
            <person name="Detter J.C."/>
            <person name="Han C."/>
            <person name="Tapia R."/>
            <person name="Land M."/>
            <person name="Hauser L."/>
            <person name="Jeffries C."/>
            <person name="Kyrpides N."/>
            <person name="Ivanova N."/>
            <person name="Mikhailova N."/>
            <person name="Beauchemin N."/>
            <person name="Sen A."/>
            <person name="Sur S.A."/>
            <person name="Gtari M."/>
            <person name="Wall L."/>
            <person name="Tisa L."/>
            <person name="Woyke T."/>
        </authorList>
    </citation>
    <scope>NUCLEOTIDE SEQUENCE [LARGE SCALE GENOMIC DNA]</scope>
    <source>
        <strain evidence="2">DSM 45817 / CECT 9037 / EuI1c</strain>
    </source>
</reference>
<proteinExistence type="predicted"/>
<keyword evidence="2" id="KW-1185">Reference proteome</keyword>
<accession>E3J126</accession>
<dbReference type="KEGG" id="fri:FraEuI1c_1131"/>
<dbReference type="AlphaFoldDB" id="E3J126"/>
<dbReference type="Proteomes" id="UP000002484">
    <property type="component" value="Chromosome"/>
</dbReference>
<name>E3J126_PSEI1</name>
<dbReference type="EMBL" id="CP002299">
    <property type="protein sequence ID" value="ADP79204.1"/>
    <property type="molecule type" value="Genomic_DNA"/>
</dbReference>
<evidence type="ECO:0000313" key="2">
    <source>
        <dbReference type="Proteomes" id="UP000002484"/>
    </source>
</evidence>